<keyword evidence="2" id="KW-1185">Reference proteome</keyword>
<dbReference type="AlphaFoldDB" id="A0AAV4SYB5"/>
<evidence type="ECO:0000313" key="2">
    <source>
        <dbReference type="Proteomes" id="UP001054945"/>
    </source>
</evidence>
<dbReference type="Proteomes" id="UP001054945">
    <property type="component" value="Unassembled WGS sequence"/>
</dbReference>
<name>A0AAV4SYB5_CAEEX</name>
<organism evidence="1 2">
    <name type="scientific">Caerostris extrusa</name>
    <name type="common">Bark spider</name>
    <name type="synonym">Caerostris bankana</name>
    <dbReference type="NCBI Taxonomy" id="172846"/>
    <lineage>
        <taxon>Eukaryota</taxon>
        <taxon>Metazoa</taxon>
        <taxon>Ecdysozoa</taxon>
        <taxon>Arthropoda</taxon>
        <taxon>Chelicerata</taxon>
        <taxon>Arachnida</taxon>
        <taxon>Araneae</taxon>
        <taxon>Araneomorphae</taxon>
        <taxon>Entelegynae</taxon>
        <taxon>Araneoidea</taxon>
        <taxon>Araneidae</taxon>
        <taxon>Caerostris</taxon>
    </lineage>
</organism>
<accession>A0AAV4SYB5</accession>
<comment type="caution">
    <text evidence="1">The sequence shown here is derived from an EMBL/GenBank/DDBJ whole genome shotgun (WGS) entry which is preliminary data.</text>
</comment>
<sequence length="71" mass="7741">MVSGARREEIATSQLGKNELNIYVSGGTQILSLSSPFVEEPPSFLLKSTFPGRKFPKKLCSSPKVAKRLTS</sequence>
<gene>
    <name evidence="1" type="ORF">CEXT_346831</name>
</gene>
<reference evidence="1 2" key="1">
    <citation type="submission" date="2021-06" db="EMBL/GenBank/DDBJ databases">
        <title>Caerostris extrusa draft genome.</title>
        <authorList>
            <person name="Kono N."/>
            <person name="Arakawa K."/>
        </authorList>
    </citation>
    <scope>NUCLEOTIDE SEQUENCE [LARGE SCALE GENOMIC DNA]</scope>
</reference>
<evidence type="ECO:0000313" key="1">
    <source>
        <dbReference type="EMBL" id="GIY38839.1"/>
    </source>
</evidence>
<protein>
    <submittedName>
        <fullName evidence="1">Uncharacterized protein</fullName>
    </submittedName>
</protein>
<dbReference type="EMBL" id="BPLR01010363">
    <property type="protein sequence ID" value="GIY38839.1"/>
    <property type="molecule type" value="Genomic_DNA"/>
</dbReference>
<proteinExistence type="predicted"/>